<sequence>MELEMVQGAQSYQRRNYFIKKGFQVRFIIKFCLLMLLGIVISTSLLFVFSQGTLTSSFKDSRLVIENTSSAILPAIIYTSLITICLLTIATIAVTLFISHKIAGPMFRFENDLKEIGKGDLTKKVVLRRKDQAAELAESITNMTALLREKVVNISQDIENILESARANNTASETVEGLERLLEDIRANLKT</sequence>
<dbReference type="AlphaFoldDB" id="A0A445MRR7"/>
<keyword evidence="1" id="KW-0472">Membrane</keyword>
<dbReference type="PROSITE" id="PS50885">
    <property type="entry name" value="HAMP"/>
    <property type="match status" value="1"/>
</dbReference>
<dbReference type="GO" id="GO:0016020">
    <property type="term" value="C:membrane"/>
    <property type="evidence" value="ECO:0007669"/>
    <property type="project" value="InterPro"/>
</dbReference>
<dbReference type="InterPro" id="IPR003660">
    <property type="entry name" value="HAMP_dom"/>
</dbReference>
<dbReference type="CDD" id="cd06225">
    <property type="entry name" value="HAMP"/>
    <property type="match status" value="1"/>
</dbReference>
<feature type="transmembrane region" description="Helical" evidence="1">
    <location>
        <begin position="27"/>
        <end position="51"/>
    </location>
</feature>
<dbReference type="EMBL" id="OJIN01000023">
    <property type="protein sequence ID" value="SPD72146.1"/>
    <property type="molecule type" value="Genomic_DNA"/>
</dbReference>
<evidence type="ECO:0000259" key="2">
    <source>
        <dbReference type="PROSITE" id="PS50885"/>
    </source>
</evidence>
<feature type="domain" description="HAMP" evidence="2">
    <location>
        <begin position="100"/>
        <end position="152"/>
    </location>
</feature>
<proteinExistence type="predicted"/>
<gene>
    <name evidence="3" type="ORF">PITCH_A1190022</name>
</gene>
<keyword evidence="1" id="KW-0812">Transmembrane</keyword>
<feature type="transmembrane region" description="Helical" evidence="1">
    <location>
        <begin position="71"/>
        <end position="98"/>
    </location>
</feature>
<evidence type="ECO:0000313" key="3">
    <source>
        <dbReference type="EMBL" id="SPD72146.1"/>
    </source>
</evidence>
<name>A0A445MRR7_9BACT</name>
<keyword evidence="1" id="KW-1133">Transmembrane helix</keyword>
<protein>
    <recommendedName>
        <fullName evidence="2">HAMP domain-containing protein</fullName>
    </recommendedName>
</protein>
<dbReference type="SUPFAM" id="SSF158472">
    <property type="entry name" value="HAMP domain-like"/>
    <property type="match status" value="1"/>
</dbReference>
<dbReference type="Gene3D" id="6.10.340.10">
    <property type="match status" value="1"/>
</dbReference>
<evidence type="ECO:0000256" key="1">
    <source>
        <dbReference type="SAM" id="Phobius"/>
    </source>
</evidence>
<dbReference type="GO" id="GO:0007165">
    <property type="term" value="P:signal transduction"/>
    <property type="evidence" value="ECO:0007669"/>
    <property type="project" value="InterPro"/>
</dbReference>
<accession>A0A445MRR7</accession>
<organism evidence="3">
    <name type="scientific">uncultured Desulfobacterium sp</name>
    <dbReference type="NCBI Taxonomy" id="201089"/>
    <lineage>
        <taxon>Bacteria</taxon>
        <taxon>Pseudomonadati</taxon>
        <taxon>Thermodesulfobacteriota</taxon>
        <taxon>Desulfobacteria</taxon>
        <taxon>Desulfobacterales</taxon>
        <taxon>Desulfobacteriaceae</taxon>
        <taxon>Desulfobacterium</taxon>
        <taxon>environmental samples</taxon>
    </lineage>
</organism>
<reference evidence="3" key="1">
    <citation type="submission" date="2018-01" db="EMBL/GenBank/DDBJ databases">
        <authorList>
            <person name="Regsiter A."/>
            <person name="William W."/>
        </authorList>
    </citation>
    <scope>NUCLEOTIDE SEQUENCE</scope>
    <source>
        <strain evidence="3">TRIP AH-1</strain>
    </source>
</reference>